<reference evidence="2" key="2">
    <citation type="journal article" date="2024" name="Plant">
        <title>Genomic evolution and insights into agronomic trait innovations of Sesamum species.</title>
        <authorList>
            <person name="Miao H."/>
            <person name="Wang L."/>
            <person name="Qu L."/>
            <person name="Liu H."/>
            <person name="Sun Y."/>
            <person name="Le M."/>
            <person name="Wang Q."/>
            <person name="Wei S."/>
            <person name="Zheng Y."/>
            <person name="Lin W."/>
            <person name="Duan Y."/>
            <person name="Cao H."/>
            <person name="Xiong S."/>
            <person name="Wang X."/>
            <person name="Wei L."/>
            <person name="Li C."/>
            <person name="Ma Q."/>
            <person name="Ju M."/>
            <person name="Zhao R."/>
            <person name="Li G."/>
            <person name="Mu C."/>
            <person name="Tian Q."/>
            <person name="Mei H."/>
            <person name="Zhang T."/>
            <person name="Gao T."/>
            <person name="Zhang H."/>
        </authorList>
    </citation>
    <scope>NUCLEOTIDE SEQUENCE</scope>
    <source>
        <strain evidence="2">KEN1</strain>
    </source>
</reference>
<sequence>MKKIQRFECLAKLEPTNLAKRFAPQQDSDNESSGSPVPHFSTPINDKCTSDIEEEQYEDLENGAERKALELLHQMQATLQSYTLKLKTNRLLVDFLKERTTNQTSDKRSSVDKELLQEAEDWIKGREPRGLFVAWEVEENRQVYLKDMEKGGEWKTLDQENQEVAFELESEVFGALLHELLLDMSPLA</sequence>
<dbReference type="AlphaFoldDB" id="A0AAW2SN39"/>
<reference evidence="2" key="1">
    <citation type="submission" date="2020-06" db="EMBL/GenBank/DDBJ databases">
        <authorList>
            <person name="Li T."/>
            <person name="Hu X."/>
            <person name="Zhang T."/>
            <person name="Song X."/>
            <person name="Zhang H."/>
            <person name="Dai N."/>
            <person name="Sheng W."/>
            <person name="Hou X."/>
            <person name="Wei L."/>
        </authorList>
    </citation>
    <scope>NUCLEOTIDE SEQUENCE</scope>
    <source>
        <strain evidence="2">KEN1</strain>
        <tissue evidence="2">Leaf</tissue>
    </source>
</reference>
<evidence type="ECO:0000256" key="1">
    <source>
        <dbReference type="SAM" id="MobiDB-lite"/>
    </source>
</evidence>
<evidence type="ECO:0000313" key="2">
    <source>
        <dbReference type="EMBL" id="KAL0393472.1"/>
    </source>
</evidence>
<dbReference type="PANTHER" id="PTHR33623:SF4">
    <property type="entry name" value="DUF4378 DOMAIN-CONTAINING PROTEIN"/>
    <property type="match status" value="1"/>
</dbReference>
<comment type="caution">
    <text evidence="2">The sequence shown here is derived from an EMBL/GenBank/DDBJ whole genome shotgun (WGS) entry which is preliminary data.</text>
</comment>
<feature type="region of interest" description="Disordered" evidence="1">
    <location>
        <begin position="18"/>
        <end position="48"/>
    </location>
</feature>
<proteinExistence type="predicted"/>
<gene>
    <name evidence="2" type="ORF">Slati_4313400</name>
</gene>
<dbReference type="PANTHER" id="PTHR33623">
    <property type="entry name" value="OS04G0572500 PROTEIN"/>
    <property type="match status" value="1"/>
</dbReference>
<dbReference type="EMBL" id="JACGWN010000016">
    <property type="protein sequence ID" value="KAL0393472.1"/>
    <property type="molecule type" value="Genomic_DNA"/>
</dbReference>
<name>A0AAW2SN39_9LAMI</name>
<organism evidence="2">
    <name type="scientific">Sesamum latifolium</name>
    <dbReference type="NCBI Taxonomy" id="2727402"/>
    <lineage>
        <taxon>Eukaryota</taxon>
        <taxon>Viridiplantae</taxon>
        <taxon>Streptophyta</taxon>
        <taxon>Embryophyta</taxon>
        <taxon>Tracheophyta</taxon>
        <taxon>Spermatophyta</taxon>
        <taxon>Magnoliopsida</taxon>
        <taxon>eudicotyledons</taxon>
        <taxon>Gunneridae</taxon>
        <taxon>Pentapetalae</taxon>
        <taxon>asterids</taxon>
        <taxon>lamiids</taxon>
        <taxon>Lamiales</taxon>
        <taxon>Pedaliaceae</taxon>
        <taxon>Sesamum</taxon>
    </lineage>
</organism>
<evidence type="ECO:0008006" key="3">
    <source>
        <dbReference type="Google" id="ProtNLM"/>
    </source>
</evidence>
<accession>A0AAW2SN39</accession>
<protein>
    <recommendedName>
        <fullName evidence="3">DUF4378 domain-containing protein</fullName>
    </recommendedName>
</protein>
<feature type="compositionally biased region" description="Polar residues" evidence="1">
    <location>
        <begin position="25"/>
        <end position="35"/>
    </location>
</feature>